<dbReference type="Pfam" id="PF13468">
    <property type="entry name" value="Glyoxalase_3"/>
    <property type="match status" value="1"/>
</dbReference>
<sequence>MRLDHISYACTSSELADVVQRICSDLGATFVDGGRHPSFGTRNFILPLAGGTYIEVVSALDHPAAAKAPFGRAVQSRADAGGGWLGWAVAVDDISPIEQRLGRQAGPGHRVRPDGTELRWKQIGILELMEDPQLPFFVQWECTAAEHPSAAGGPVTIGKVELAGDPEIIGAWLGEPTSSPLDEVAVEWLDADEAGVLAVWFRTVNGLVRID</sequence>
<dbReference type="PANTHER" id="PTHR40265">
    <property type="entry name" value="BLL2707 PROTEIN"/>
    <property type="match status" value="1"/>
</dbReference>
<accession>A0A6J6MBS6</accession>
<dbReference type="PANTHER" id="PTHR40265:SF1">
    <property type="entry name" value="GLYOXALASE-LIKE DOMAIN-CONTAINING PROTEIN"/>
    <property type="match status" value="1"/>
</dbReference>
<organism evidence="2">
    <name type="scientific">freshwater metagenome</name>
    <dbReference type="NCBI Taxonomy" id="449393"/>
    <lineage>
        <taxon>unclassified sequences</taxon>
        <taxon>metagenomes</taxon>
        <taxon>ecological metagenomes</taxon>
    </lineage>
</organism>
<dbReference type="EMBL" id="CAEZWW010000052">
    <property type="protein sequence ID" value="CAB4670215.1"/>
    <property type="molecule type" value="Genomic_DNA"/>
</dbReference>
<name>A0A6J6MBS6_9ZZZZ</name>
<feature type="domain" description="Glyoxalase-like" evidence="1">
    <location>
        <begin position="3"/>
        <end position="164"/>
    </location>
</feature>
<dbReference type="Gene3D" id="3.10.180.10">
    <property type="entry name" value="2,3-Dihydroxybiphenyl 1,2-Dioxygenase, domain 1"/>
    <property type="match status" value="1"/>
</dbReference>
<proteinExistence type="predicted"/>
<dbReference type="InterPro" id="IPR029068">
    <property type="entry name" value="Glyas_Bleomycin-R_OHBP_Dase"/>
</dbReference>
<dbReference type="InterPro" id="IPR025870">
    <property type="entry name" value="Glyoxalase-like_dom"/>
</dbReference>
<reference evidence="2" key="1">
    <citation type="submission" date="2020-05" db="EMBL/GenBank/DDBJ databases">
        <authorList>
            <person name="Chiriac C."/>
            <person name="Salcher M."/>
            <person name="Ghai R."/>
            <person name="Kavagutti S V."/>
        </authorList>
    </citation>
    <scope>NUCLEOTIDE SEQUENCE</scope>
</reference>
<evidence type="ECO:0000313" key="2">
    <source>
        <dbReference type="EMBL" id="CAB4670215.1"/>
    </source>
</evidence>
<dbReference type="SUPFAM" id="SSF54593">
    <property type="entry name" value="Glyoxalase/Bleomycin resistance protein/Dihydroxybiphenyl dioxygenase"/>
    <property type="match status" value="1"/>
</dbReference>
<protein>
    <submittedName>
        <fullName evidence="2">Unannotated protein</fullName>
    </submittedName>
</protein>
<gene>
    <name evidence="2" type="ORF">UFOPK2310_00572</name>
</gene>
<dbReference type="AlphaFoldDB" id="A0A6J6MBS6"/>
<evidence type="ECO:0000259" key="1">
    <source>
        <dbReference type="Pfam" id="PF13468"/>
    </source>
</evidence>